<evidence type="ECO:0000256" key="1">
    <source>
        <dbReference type="ARBA" id="ARBA00004496"/>
    </source>
</evidence>
<evidence type="ECO:0000313" key="6">
    <source>
        <dbReference type="Proteomes" id="UP001266305"/>
    </source>
</evidence>
<dbReference type="InterPro" id="IPR011993">
    <property type="entry name" value="PH-like_dom_sf"/>
</dbReference>
<comment type="subcellular location">
    <subcellularLocation>
        <location evidence="1">Cytoplasm</location>
    </subcellularLocation>
</comment>
<name>A0ABQ9VT66_SAGOE</name>
<dbReference type="CDD" id="cd01224">
    <property type="entry name" value="PH_Collybistin_ASEF"/>
    <property type="match status" value="1"/>
</dbReference>
<dbReference type="SUPFAM" id="SSF48065">
    <property type="entry name" value="DBL homology domain (DH-domain)"/>
    <property type="match status" value="1"/>
</dbReference>
<dbReference type="InterPro" id="IPR001849">
    <property type="entry name" value="PH_domain"/>
</dbReference>
<evidence type="ECO:0000256" key="3">
    <source>
        <dbReference type="ARBA" id="ARBA00022658"/>
    </source>
</evidence>
<dbReference type="SUPFAM" id="SSF50729">
    <property type="entry name" value="PH domain-like"/>
    <property type="match status" value="1"/>
</dbReference>
<feature type="domain" description="PH" evidence="4">
    <location>
        <begin position="135"/>
        <end position="241"/>
    </location>
</feature>
<dbReference type="PANTHER" id="PTHR47544:SF5">
    <property type="entry name" value="SPERMATOGENESIS-ASSOCIATED 13"/>
    <property type="match status" value="1"/>
</dbReference>
<accession>A0ABQ9VT66</accession>
<dbReference type="InterPro" id="IPR035899">
    <property type="entry name" value="DBL_dom_sf"/>
</dbReference>
<keyword evidence="2" id="KW-0963">Cytoplasm</keyword>
<gene>
    <name evidence="5" type="primary">SPATA13_1</name>
    <name evidence="5" type="ORF">P7K49_012312</name>
</gene>
<dbReference type="Pfam" id="PF22697">
    <property type="entry name" value="SOS1_NGEF_PH"/>
    <property type="match status" value="1"/>
</dbReference>
<comment type="caution">
    <text evidence="5">The sequence shown here is derived from an EMBL/GenBank/DDBJ whole genome shotgun (WGS) entry which is preliminary data.</text>
</comment>
<keyword evidence="6" id="KW-1185">Reference proteome</keyword>
<proteinExistence type="predicted"/>
<dbReference type="Gene3D" id="2.30.29.30">
    <property type="entry name" value="Pleckstrin-homology domain (PH domain)/Phosphotyrosine-binding domain (PTB)"/>
    <property type="match status" value="1"/>
</dbReference>
<organism evidence="5 6">
    <name type="scientific">Saguinus oedipus</name>
    <name type="common">Cotton-top tamarin</name>
    <name type="synonym">Oedipomidas oedipus</name>
    <dbReference type="NCBI Taxonomy" id="9490"/>
    <lineage>
        <taxon>Eukaryota</taxon>
        <taxon>Metazoa</taxon>
        <taxon>Chordata</taxon>
        <taxon>Craniata</taxon>
        <taxon>Vertebrata</taxon>
        <taxon>Euteleostomi</taxon>
        <taxon>Mammalia</taxon>
        <taxon>Eutheria</taxon>
        <taxon>Euarchontoglires</taxon>
        <taxon>Primates</taxon>
        <taxon>Haplorrhini</taxon>
        <taxon>Platyrrhini</taxon>
        <taxon>Cebidae</taxon>
        <taxon>Callitrichinae</taxon>
        <taxon>Saguinus</taxon>
    </lineage>
</organism>
<sequence>MLGSKLGHTGVQGSRLKPTVLDENRTKVHAPDKVFTCTCSGSSQGPNEKRKREGIVPEGNLYGKPQQLSVSAAKYLPAGSGDDYSNIKAAYEAMKNVACLINERKRKLESIDKIARWQVSIVGWEGLDILDRSSELIHSGELTKITKQGKSQQRTFFLFDHQLVSCKKDLLRRDMLYYKGRLDMDDMELVDLEDGRDKDCNLSVKNAFKLVSRTTDEVHLFCAKKQEDKARWLQACADERRRVQEDQELGEQPLALQAPLPLLAGIASFSSPKGLLCPGFSLTAESHDGEKTGCANPDYL</sequence>
<dbReference type="EMBL" id="JASSZA010000005">
    <property type="protein sequence ID" value="KAK2112565.1"/>
    <property type="molecule type" value="Genomic_DNA"/>
</dbReference>
<evidence type="ECO:0000313" key="5">
    <source>
        <dbReference type="EMBL" id="KAK2112565.1"/>
    </source>
</evidence>
<dbReference type="PROSITE" id="PS50003">
    <property type="entry name" value="PH_DOMAIN"/>
    <property type="match status" value="1"/>
</dbReference>
<dbReference type="InterPro" id="IPR055251">
    <property type="entry name" value="SOS1_NGEF_PH"/>
</dbReference>
<dbReference type="Gene3D" id="1.20.900.10">
    <property type="entry name" value="Dbl homology (DH) domain"/>
    <property type="match status" value="1"/>
</dbReference>
<dbReference type="SMART" id="SM00233">
    <property type="entry name" value="PH"/>
    <property type="match status" value="1"/>
</dbReference>
<evidence type="ECO:0000259" key="4">
    <source>
        <dbReference type="PROSITE" id="PS50003"/>
    </source>
</evidence>
<dbReference type="Proteomes" id="UP001266305">
    <property type="component" value="Unassembled WGS sequence"/>
</dbReference>
<protein>
    <submittedName>
        <fullName evidence="5">Spermatogenesis-associated protein 13</fullName>
    </submittedName>
</protein>
<dbReference type="PANTHER" id="PTHR47544">
    <property type="entry name" value="RHO GUANINE NUCLEOTIDE EXCHANGE FACTOR 4"/>
    <property type="match status" value="1"/>
</dbReference>
<keyword evidence="3" id="KW-0344">Guanine-nucleotide releasing factor</keyword>
<reference evidence="5 6" key="1">
    <citation type="submission" date="2023-05" db="EMBL/GenBank/DDBJ databases">
        <title>B98-5 Cell Line De Novo Hybrid Assembly: An Optical Mapping Approach.</title>
        <authorList>
            <person name="Kananen K."/>
            <person name="Auerbach J.A."/>
            <person name="Kautto E."/>
            <person name="Blachly J.S."/>
        </authorList>
    </citation>
    <scope>NUCLEOTIDE SEQUENCE [LARGE SCALE GENOMIC DNA]</scope>
    <source>
        <strain evidence="5">B95-8</strain>
        <tissue evidence="5">Cell line</tissue>
    </source>
</reference>
<evidence type="ECO:0000256" key="2">
    <source>
        <dbReference type="ARBA" id="ARBA00022490"/>
    </source>
</evidence>